<accession>A0A4Q5MWD6</accession>
<dbReference type="EMBL" id="SDWW01000048">
    <property type="protein sequence ID" value="RYV49898.1"/>
    <property type="molecule type" value="Genomic_DNA"/>
</dbReference>
<dbReference type="InterPro" id="IPR024072">
    <property type="entry name" value="DHFR-like_dom_sf"/>
</dbReference>
<proteinExistence type="predicted"/>
<keyword evidence="3" id="KW-1185">Reference proteome</keyword>
<dbReference type="InterPro" id="IPR050765">
    <property type="entry name" value="Riboflavin_Biosynth_HTPR"/>
</dbReference>
<evidence type="ECO:0000313" key="3">
    <source>
        <dbReference type="Proteomes" id="UP000293764"/>
    </source>
</evidence>
<dbReference type="AlphaFoldDB" id="A0A4Q5MWD6"/>
<dbReference type="OrthoDB" id="7342392at2"/>
<name>A0A4Q5MWD6_9MICO</name>
<dbReference type="PANTHER" id="PTHR38011:SF2">
    <property type="entry name" value="BIFUNCTIONAL DEAMINASE-REDUCTASE DOMAIN PROTEIN"/>
    <property type="match status" value="1"/>
</dbReference>
<dbReference type="RefSeq" id="WP_130103786.1">
    <property type="nucleotide sequence ID" value="NZ_SDWW01000048.1"/>
</dbReference>
<dbReference type="GO" id="GO:0008703">
    <property type="term" value="F:5-amino-6-(5-phosphoribosylamino)uracil reductase activity"/>
    <property type="evidence" value="ECO:0007669"/>
    <property type="project" value="InterPro"/>
</dbReference>
<gene>
    <name evidence="2" type="ORF">EUA98_16480</name>
</gene>
<comment type="caution">
    <text evidence="2">The sequence shown here is derived from an EMBL/GenBank/DDBJ whole genome shotgun (WGS) entry which is preliminary data.</text>
</comment>
<dbReference type="GO" id="GO:0009231">
    <property type="term" value="P:riboflavin biosynthetic process"/>
    <property type="evidence" value="ECO:0007669"/>
    <property type="project" value="InterPro"/>
</dbReference>
<evidence type="ECO:0000313" key="2">
    <source>
        <dbReference type="EMBL" id="RYV49898.1"/>
    </source>
</evidence>
<dbReference type="PANTHER" id="PTHR38011">
    <property type="entry name" value="DIHYDROFOLATE REDUCTASE FAMILY PROTEIN (AFU_ORTHOLOGUE AFUA_8G06820)"/>
    <property type="match status" value="1"/>
</dbReference>
<dbReference type="Pfam" id="PF01872">
    <property type="entry name" value="RibD_C"/>
    <property type="match status" value="1"/>
</dbReference>
<sequence length="213" mass="22846">MKLTLNVFLSLDGVMQGPGGPDEDRSGGFDQGGWVVPFVDEEFGAIVDAWFAQTDEILFGRTTYDMMHAFWSQITDPDDVVATVLNTRPKHVVSTTLRDPGWQNSSVIARDVPAAVERLKAKPGGELQVHGSCTLAHTLHDAGLIDEYRLIIFPVVVGRGKRLFRDGSAPGSLTLVRSTTTSSGAVALTLQPAGSLGHGDIEVIDGKEVIHPA</sequence>
<evidence type="ECO:0000259" key="1">
    <source>
        <dbReference type="Pfam" id="PF01872"/>
    </source>
</evidence>
<organism evidence="2 3">
    <name type="scientific">Pengzhenrongella frigida</name>
    <dbReference type="NCBI Taxonomy" id="1259133"/>
    <lineage>
        <taxon>Bacteria</taxon>
        <taxon>Bacillati</taxon>
        <taxon>Actinomycetota</taxon>
        <taxon>Actinomycetes</taxon>
        <taxon>Micrococcales</taxon>
        <taxon>Pengzhenrongella</taxon>
    </lineage>
</organism>
<dbReference type="Proteomes" id="UP000293764">
    <property type="component" value="Unassembled WGS sequence"/>
</dbReference>
<feature type="domain" description="Bacterial bifunctional deaminase-reductase C-terminal" evidence="1">
    <location>
        <begin position="2"/>
        <end position="186"/>
    </location>
</feature>
<dbReference type="SUPFAM" id="SSF53597">
    <property type="entry name" value="Dihydrofolate reductase-like"/>
    <property type="match status" value="1"/>
</dbReference>
<protein>
    <submittedName>
        <fullName evidence="2">Dihydrofolate reductase</fullName>
    </submittedName>
</protein>
<dbReference type="InterPro" id="IPR002734">
    <property type="entry name" value="RibDG_C"/>
</dbReference>
<dbReference type="Gene3D" id="3.40.430.10">
    <property type="entry name" value="Dihydrofolate Reductase, subunit A"/>
    <property type="match status" value="1"/>
</dbReference>
<reference evidence="2 3" key="1">
    <citation type="submission" date="2019-01" db="EMBL/GenBank/DDBJ databases">
        <title>Novel species of Cellulomonas.</title>
        <authorList>
            <person name="Liu Q."/>
            <person name="Xin Y.-H."/>
        </authorList>
    </citation>
    <scope>NUCLEOTIDE SEQUENCE [LARGE SCALE GENOMIC DNA]</scope>
    <source>
        <strain evidence="2 3">HLT2-17</strain>
    </source>
</reference>